<protein>
    <submittedName>
        <fullName evidence="2">Lipocalin-like domain-containing protein</fullName>
    </submittedName>
</protein>
<dbReference type="EMBL" id="FOZG01000001">
    <property type="protein sequence ID" value="SFR91264.1"/>
    <property type="molecule type" value="Genomic_DNA"/>
</dbReference>
<evidence type="ECO:0000313" key="3">
    <source>
        <dbReference type="Proteomes" id="UP000198824"/>
    </source>
</evidence>
<accession>A0A1I6KJD4</accession>
<dbReference type="InterPro" id="IPR024311">
    <property type="entry name" value="Lipocalin-like"/>
</dbReference>
<evidence type="ECO:0000313" key="2">
    <source>
        <dbReference type="EMBL" id="SFR91264.1"/>
    </source>
</evidence>
<dbReference type="OrthoDB" id="8370150at2"/>
<reference evidence="2 3" key="1">
    <citation type="submission" date="2016-10" db="EMBL/GenBank/DDBJ databases">
        <authorList>
            <person name="de Groot N.N."/>
        </authorList>
    </citation>
    <scope>NUCLEOTIDE SEQUENCE [LARGE SCALE GENOMIC DNA]</scope>
    <source>
        <strain evidence="2 3">S5-249</strain>
    </source>
</reference>
<dbReference type="Pfam" id="PF13924">
    <property type="entry name" value="Lipocalin_5"/>
    <property type="match status" value="1"/>
</dbReference>
<feature type="domain" description="Lipocalin-like" evidence="1">
    <location>
        <begin position="17"/>
        <end position="146"/>
    </location>
</feature>
<name>A0A1I6KJD4_9SPHN</name>
<dbReference type="Proteomes" id="UP000198824">
    <property type="component" value="Unassembled WGS sequence"/>
</dbReference>
<evidence type="ECO:0000259" key="1">
    <source>
        <dbReference type="Pfam" id="PF13924"/>
    </source>
</evidence>
<keyword evidence="3" id="KW-1185">Reference proteome</keyword>
<gene>
    <name evidence="2" type="ORF">SAMN05192580_1797</name>
</gene>
<proteinExistence type="predicted"/>
<dbReference type="AlphaFoldDB" id="A0A1I6KJD4"/>
<dbReference type="STRING" id="1166337.SAMN05192580_1797"/>
<organism evidence="2 3">
    <name type="scientific">Sphingomonas jatrophae</name>
    <dbReference type="NCBI Taxonomy" id="1166337"/>
    <lineage>
        <taxon>Bacteria</taxon>
        <taxon>Pseudomonadati</taxon>
        <taxon>Pseudomonadota</taxon>
        <taxon>Alphaproteobacteria</taxon>
        <taxon>Sphingomonadales</taxon>
        <taxon>Sphingomonadaceae</taxon>
        <taxon>Sphingomonas</taxon>
    </lineage>
</organism>
<sequence>MTGQAAPLPHPPEAAFVGAWDLVLWTSFRADGNAHHPFGRDCIGQILYTADGRMSCHLTRAGRQPLGAGIYDVSDAALGATTRDYSGYFGTWTVDAAAGIVTHHVLGAWYPDWIGLDQPRRFSFEGDELVLEAETGGERVQLRWRRVAA</sequence>
<dbReference type="RefSeq" id="WP_093313404.1">
    <property type="nucleotide sequence ID" value="NZ_FOZG01000001.1"/>
</dbReference>